<dbReference type="STRING" id="223900.GCA_000821045_02231"/>
<feature type="transmembrane region" description="Helical" evidence="1">
    <location>
        <begin position="114"/>
        <end position="132"/>
    </location>
</feature>
<evidence type="ECO:0000313" key="3">
    <source>
        <dbReference type="Proteomes" id="UP000186806"/>
    </source>
</evidence>
<dbReference type="EMBL" id="MSDQ01000015">
    <property type="protein sequence ID" value="OLO11976.1"/>
    <property type="molecule type" value="Genomic_DNA"/>
</dbReference>
<comment type="caution">
    <text evidence="2">The sequence shown here is derived from an EMBL/GenBank/DDBJ whole genome shotgun (WGS) entry which is preliminary data.</text>
</comment>
<dbReference type="Gene3D" id="1.50.10.150">
    <property type="entry name" value="Voltage-dependent anion channel"/>
    <property type="match status" value="1"/>
</dbReference>
<organism evidence="2 3">
    <name type="scientific">Chromohalobacter japonicus</name>
    <dbReference type="NCBI Taxonomy" id="223900"/>
    <lineage>
        <taxon>Bacteria</taxon>
        <taxon>Pseudomonadati</taxon>
        <taxon>Pseudomonadota</taxon>
        <taxon>Gammaproteobacteria</taxon>
        <taxon>Oceanospirillales</taxon>
        <taxon>Halomonadaceae</taxon>
        <taxon>Chromohalobacter</taxon>
    </lineage>
</organism>
<feature type="transmembrane region" description="Helical" evidence="1">
    <location>
        <begin position="83"/>
        <end position="102"/>
    </location>
</feature>
<proteinExistence type="predicted"/>
<dbReference type="AlphaFoldDB" id="A0A1Q8TE78"/>
<keyword evidence="1" id="KW-0812">Transmembrane</keyword>
<evidence type="ECO:0000313" key="2">
    <source>
        <dbReference type="EMBL" id="OLO11976.1"/>
    </source>
</evidence>
<evidence type="ECO:0008006" key="4">
    <source>
        <dbReference type="Google" id="ProtNLM"/>
    </source>
</evidence>
<evidence type="ECO:0000256" key="1">
    <source>
        <dbReference type="SAM" id="Phobius"/>
    </source>
</evidence>
<keyword evidence="1" id="KW-1133">Transmembrane helix</keyword>
<reference evidence="2 3" key="1">
    <citation type="submission" date="2016-12" db="EMBL/GenBank/DDBJ databases">
        <title>Draft genome sequences of strains Salinicola socius SMB35, Salinicola sp. MH3R3-1 and Chromohalobacter sp. SMB17 from the Verkhnekamsk potash mining region of Russia.</title>
        <authorList>
            <person name="Mavrodi D.V."/>
            <person name="Olsson B.E."/>
            <person name="Korsakova E.S."/>
            <person name="Pyankova A."/>
            <person name="Mavrodi O.V."/>
            <person name="Plotnikova E.G."/>
        </authorList>
    </citation>
    <scope>NUCLEOTIDE SEQUENCE [LARGE SCALE GENOMIC DNA]</scope>
    <source>
        <strain evidence="2 3">SMB17</strain>
    </source>
</reference>
<sequence>MDRRARAAGHVTSDTTTSPSAARLSVMIGLLLVTLCSWPRYQLGGYDTHSGLLVMVALGLVVVIIAYWRRMTEKQRHLLPTRLKWLAMSFVVGGMVMATWHYGLASARAEWATVLSHGATAGLLLHAISTGWRARR</sequence>
<protein>
    <recommendedName>
        <fullName evidence="4">Transmembrane protein</fullName>
    </recommendedName>
</protein>
<keyword evidence="1" id="KW-0472">Membrane</keyword>
<dbReference type="InterPro" id="IPR038665">
    <property type="entry name" value="Voltage-dep_anion_channel_sf"/>
</dbReference>
<feature type="transmembrane region" description="Helical" evidence="1">
    <location>
        <begin position="21"/>
        <end position="40"/>
    </location>
</feature>
<name>A0A1Q8TE78_9GAMM</name>
<accession>A0A1Q8TE78</accession>
<feature type="transmembrane region" description="Helical" evidence="1">
    <location>
        <begin position="52"/>
        <end position="71"/>
    </location>
</feature>
<gene>
    <name evidence="2" type="ORF">BTW10_06685</name>
</gene>
<keyword evidence="3" id="KW-1185">Reference proteome</keyword>
<dbReference type="Proteomes" id="UP000186806">
    <property type="component" value="Unassembled WGS sequence"/>
</dbReference>